<dbReference type="PANTHER" id="PTHR19134">
    <property type="entry name" value="RECEPTOR-TYPE TYROSINE-PROTEIN PHOSPHATASE"/>
    <property type="match status" value="1"/>
</dbReference>
<dbReference type="InterPro" id="IPR000387">
    <property type="entry name" value="Tyr_Pase_dom"/>
</dbReference>
<dbReference type="Pfam" id="PF00102">
    <property type="entry name" value="Y_phosphatase"/>
    <property type="match status" value="2"/>
</dbReference>
<dbReference type="PANTHER" id="PTHR19134:SF449">
    <property type="entry name" value="TYROSINE-PROTEIN PHOSPHATASE 1"/>
    <property type="match status" value="1"/>
</dbReference>
<accession>A0A168A4I2</accession>
<dbReference type="InterPro" id="IPR003595">
    <property type="entry name" value="Tyr_Pase_cat"/>
</dbReference>
<evidence type="ECO:0000313" key="6">
    <source>
        <dbReference type="Proteomes" id="UP000242877"/>
    </source>
</evidence>
<feature type="region of interest" description="Disordered" evidence="2">
    <location>
        <begin position="1"/>
        <end position="22"/>
    </location>
</feature>
<evidence type="ECO:0000259" key="3">
    <source>
        <dbReference type="PROSITE" id="PS50055"/>
    </source>
</evidence>
<gene>
    <name evidence="5" type="ORF">AAP_02250</name>
</gene>
<dbReference type="GO" id="GO:0004725">
    <property type="term" value="F:protein tyrosine phosphatase activity"/>
    <property type="evidence" value="ECO:0007669"/>
    <property type="project" value="InterPro"/>
</dbReference>
<feature type="compositionally biased region" description="Polar residues" evidence="2">
    <location>
        <begin position="581"/>
        <end position="597"/>
    </location>
</feature>
<dbReference type="InterPro" id="IPR029021">
    <property type="entry name" value="Prot-tyrosine_phosphatase-like"/>
</dbReference>
<comment type="caution">
    <text evidence="5">The sequence shown here is derived from an EMBL/GenBank/DDBJ whole genome shotgun (WGS) entry which is preliminary data.</text>
</comment>
<sequence>MSPQMHNVPASTRRSAHNGDRLQIPSFLDQSDYDLYNNFTAIQEAEVDRMYSASSSTDPSHPYAILHSDPEMAARDRYSNVVPFANSRIRLRVPEGQCDYINASPIELKEEGSDKTWKYIAAQGPKADGVADFWQMVYHESGPVAVVVMLTSVHENGREKCAQYFPIDSDNATFELRSPQQQQQQRRQQQQFTDPFVEEKAAIARSMRDNVSTDKSGSTQQPLGYITLLDVRWCEAAHSIIRKFKLTINGSSKTVYHYHFQNWPDHGHPEPGDRDAIVTLSKMTAEKANSPLNPRIVHCSAGVGRTGTFIALDHLLRALRSGELLKTANKKSRVSENQEESAQAVLSNEETAEKDIIYHTVDSLRRQRMYMVFTGVQYRFIHEVLREQALAMTGASLRRANSNRNGLSRGGRSPRGNVDIDVANKTDPYAHTWEKRNKAGQQQQTAKPKIIRRAGHTVVVTTDAQGHVTEYTTDRISAEKAASSKACVASVPNLKAAASNYEQTKNRSSSEGDSDTSSLRTRRLMKMPKLAGVMPPRLSISSESDNSQDSFSSSQDSGSQKGEDGNTGPPHAASKEIKPANSGSIRSSETVATQGSDGSWCGSASAGADAEAGPAMVA</sequence>
<dbReference type="PROSITE" id="PS50055">
    <property type="entry name" value="TYR_PHOSPHATASE_PTP"/>
    <property type="match status" value="1"/>
</dbReference>
<dbReference type="Gene3D" id="3.90.190.10">
    <property type="entry name" value="Protein tyrosine phosphatase superfamily"/>
    <property type="match status" value="1"/>
</dbReference>
<feature type="compositionally biased region" description="Low complexity" evidence="2">
    <location>
        <begin position="602"/>
        <end position="618"/>
    </location>
</feature>
<feature type="region of interest" description="Disordered" evidence="2">
    <location>
        <begin position="500"/>
        <end position="618"/>
    </location>
</feature>
<comment type="similarity">
    <text evidence="1">Belongs to the protein-tyrosine phosphatase family. Non-receptor class subfamily.</text>
</comment>
<keyword evidence="6" id="KW-1185">Reference proteome</keyword>
<dbReference type="Proteomes" id="UP000242877">
    <property type="component" value="Unassembled WGS sequence"/>
</dbReference>
<feature type="region of interest" description="Disordered" evidence="2">
    <location>
        <begin position="328"/>
        <end position="347"/>
    </location>
</feature>
<dbReference type="InterPro" id="IPR000242">
    <property type="entry name" value="PTP_cat"/>
</dbReference>
<evidence type="ECO:0000256" key="2">
    <source>
        <dbReference type="SAM" id="MobiDB-lite"/>
    </source>
</evidence>
<evidence type="ECO:0000259" key="4">
    <source>
        <dbReference type="PROSITE" id="PS50056"/>
    </source>
</evidence>
<dbReference type="CDD" id="cd18533">
    <property type="entry name" value="PTP_fungal"/>
    <property type="match status" value="1"/>
</dbReference>
<dbReference type="PRINTS" id="PR00700">
    <property type="entry name" value="PRTYPHPHTASE"/>
</dbReference>
<dbReference type="PROSITE" id="PS00383">
    <property type="entry name" value="TYR_PHOSPHATASE_1"/>
    <property type="match status" value="1"/>
</dbReference>
<dbReference type="PROSITE" id="PS50056">
    <property type="entry name" value="TYR_PHOSPHATASE_2"/>
    <property type="match status" value="1"/>
</dbReference>
<proteinExistence type="inferred from homology"/>
<dbReference type="InterPro" id="IPR016130">
    <property type="entry name" value="Tyr_Pase_AS"/>
</dbReference>
<feature type="region of interest" description="Disordered" evidence="2">
    <location>
        <begin position="401"/>
        <end position="422"/>
    </location>
</feature>
<dbReference type="OrthoDB" id="10253954at2759"/>
<feature type="domain" description="Tyrosine specific protein phosphatases" evidence="4">
    <location>
        <begin position="274"/>
        <end position="379"/>
    </location>
</feature>
<dbReference type="SMART" id="SM00194">
    <property type="entry name" value="PTPc"/>
    <property type="match status" value="1"/>
</dbReference>
<keyword evidence="5" id="KW-0675">Receptor</keyword>
<dbReference type="VEuPathDB" id="FungiDB:AAP_02250"/>
<dbReference type="SMART" id="SM00404">
    <property type="entry name" value="PTPc_motif"/>
    <property type="match status" value="1"/>
</dbReference>
<feature type="domain" description="Tyrosine-protein phosphatase" evidence="3">
    <location>
        <begin position="70"/>
        <end position="388"/>
    </location>
</feature>
<dbReference type="EMBL" id="AZGZ01000008">
    <property type="protein sequence ID" value="KZZ93458.1"/>
    <property type="molecule type" value="Genomic_DNA"/>
</dbReference>
<dbReference type="InterPro" id="IPR050348">
    <property type="entry name" value="Protein-Tyr_Phosphatase"/>
</dbReference>
<dbReference type="AlphaFoldDB" id="A0A168A4I2"/>
<reference evidence="5 6" key="1">
    <citation type="journal article" date="2016" name="Genome Biol. Evol.">
        <title>Divergent and convergent evolution of fungal pathogenicity.</title>
        <authorList>
            <person name="Shang Y."/>
            <person name="Xiao G."/>
            <person name="Zheng P."/>
            <person name="Cen K."/>
            <person name="Zhan S."/>
            <person name="Wang C."/>
        </authorList>
    </citation>
    <scope>NUCLEOTIDE SEQUENCE [LARGE SCALE GENOMIC DNA]</scope>
    <source>
        <strain evidence="5 6">ARSEF 7405</strain>
    </source>
</reference>
<name>A0A168A4I2_9EURO</name>
<evidence type="ECO:0000313" key="5">
    <source>
        <dbReference type="EMBL" id="KZZ93458.1"/>
    </source>
</evidence>
<dbReference type="SUPFAM" id="SSF52799">
    <property type="entry name" value="(Phosphotyrosine protein) phosphatases II"/>
    <property type="match status" value="1"/>
</dbReference>
<feature type="compositionally biased region" description="Polar residues" evidence="2">
    <location>
        <begin position="1"/>
        <end position="13"/>
    </location>
</feature>
<feature type="compositionally biased region" description="Low complexity" evidence="2">
    <location>
        <begin position="539"/>
        <end position="560"/>
    </location>
</feature>
<organism evidence="5 6">
    <name type="scientific">Ascosphaera apis ARSEF 7405</name>
    <dbReference type="NCBI Taxonomy" id="392613"/>
    <lineage>
        <taxon>Eukaryota</taxon>
        <taxon>Fungi</taxon>
        <taxon>Dikarya</taxon>
        <taxon>Ascomycota</taxon>
        <taxon>Pezizomycotina</taxon>
        <taxon>Eurotiomycetes</taxon>
        <taxon>Eurotiomycetidae</taxon>
        <taxon>Onygenales</taxon>
        <taxon>Ascosphaeraceae</taxon>
        <taxon>Ascosphaera</taxon>
    </lineage>
</organism>
<evidence type="ECO:0000256" key="1">
    <source>
        <dbReference type="ARBA" id="ARBA00009649"/>
    </source>
</evidence>
<protein>
    <submittedName>
        <fullName evidence="5">Protein-tyrosine phosphatase, receptor/non-receptor type</fullName>
    </submittedName>
</protein>